<evidence type="ECO:0000259" key="2">
    <source>
        <dbReference type="PROSITE" id="PS50883"/>
    </source>
</evidence>
<dbReference type="FunFam" id="3.30.70.270:FF:000001">
    <property type="entry name" value="Diguanylate cyclase domain protein"/>
    <property type="match status" value="1"/>
</dbReference>
<keyword evidence="1" id="KW-1133">Transmembrane helix</keyword>
<comment type="caution">
    <text evidence="4">The sequence shown here is derived from an EMBL/GenBank/DDBJ whole genome shotgun (WGS) entry which is preliminary data.</text>
</comment>
<dbReference type="NCBIfam" id="TIGR00254">
    <property type="entry name" value="GGDEF"/>
    <property type="match status" value="1"/>
</dbReference>
<dbReference type="Gene3D" id="3.30.70.270">
    <property type="match status" value="1"/>
</dbReference>
<evidence type="ECO:0000313" key="4">
    <source>
        <dbReference type="EMBL" id="KKL06024.1"/>
    </source>
</evidence>
<accession>A0A0F9A8Y3</accession>
<dbReference type="InterPro" id="IPR001633">
    <property type="entry name" value="EAL_dom"/>
</dbReference>
<dbReference type="SUPFAM" id="SSF141868">
    <property type="entry name" value="EAL domain-like"/>
    <property type="match status" value="1"/>
</dbReference>
<feature type="transmembrane region" description="Helical" evidence="1">
    <location>
        <begin position="21"/>
        <end position="43"/>
    </location>
</feature>
<feature type="transmembrane region" description="Helical" evidence="1">
    <location>
        <begin position="49"/>
        <end position="71"/>
    </location>
</feature>
<dbReference type="InterPro" id="IPR035919">
    <property type="entry name" value="EAL_sf"/>
</dbReference>
<dbReference type="InterPro" id="IPR029787">
    <property type="entry name" value="Nucleotide_cyclase"/>
</dbReference>
<name>A0A0F9A8Y3_9ZZZZ</name>
<dbReference type="InterPro" id="IPR043128">
    <property type="entry name" value="Rev_trsase/Diguanyl_cyclase"/>
</dbReference>
<dbReference type="PANTHER" id="PTHR44757:SF2">
    <property type="entry name" value="BIOFILM ARCHITECTURE MAINTENANCE PROTEIN MBAA"/>
    <property type="match status" value="1"/>
</dbReference>
<dbReference type="Pfam" id="PF00990">
    <property type="entry name" value="GGDEF"/>
    <property type="match status" value="1"/>
</dbReference>
<dbReference type="InterPro" id="IPR052155">
    <property type="entry name" value="Biofilm_reg_signaling"/>
</dbReference>
<dbReference type="Pfam" id="PF00563">
    <property type="entry name" value="EAL"/>
    <property type="match status" value="1"/>
</dbReference>
<dbReference type="InterPro" id="IPR000160">
    <property type="entry name" value="GGDEF_dom"/>
</dbReference>
<protein>
    <recommendedName>
        <fullName evidence="5">GGDEF domain-containing protein</fullName>
    </recommendedName>
</protein>
<feature type="domain" description="EAL" evidence="2">
    <location>
        <begin position="288"/>
        <end position="334"/>
    </location>
</feature>
<dbReference type="AlphaFoldDB" id="A0A0F9A8Y3"/>
<keyword evidence="1" id="KW-0472">Membrane</keyword>
<dbReference type="EMBL" id="LAZR01043884">
    <property type="protein sequence ID" value="KKL06024.1"/>
    <property type="molecule type" value="Genomic_DNA"/>
</dbReference>
<evidence type="ECO:0008006" key="5">
    <source>
        <dbReference type="Google" id="ProtNLM"/>
    </source>
</evidence>
<reference evidence="4" key="1">
    <citation type="journal article" date="2015" name="Nature">
        <title>Complex archaea that bridge the gap between prokaryotes and eukaryotes.</title>
        <authorList>
            <person name="Spang A."/>
            <person name="Saw J.H."/>
            <person name="Jorgensen S.L."/>
            <person name="Zaremba-Niedzwiedzka K."/>
            <person name="Martijn J."/>
            <person name="Lind A.E."/>
            <person name="van Eijk R."/>
            <person name="Schleper C."/>
            <person name="Guy L."/>
            <person name="Ettema T.J."/>
        </authorList>
    </citation>
    <scope>NUCLEOTIDE SEQUENCE</scope>
</reference>
<feature type="domain" description="GGDEF" evidence="3">
    <location>
        <begin position="146"/>
        <end position="279"/>
    </location>
</feature>
<feature type="non-terminal residue" evidence="4">
    <location>
        <position position="334"/>
    </location>
</feature>
<dbReference type="PROSITE" id="PS50883">
    <property type="entry name" value="EAL"/>
    <property type="match status" value="1"/>
</dbReference>
<dbReference type="SUPFAM" id="SSF55073">
    <property type="entry name" value="Nucleotide cyclase"/>
    <property type="match status" value="1"/>
</dbReference>
<evidence type="ECO:0000256" key="1">
    <source>
        <dbReference type="SAM" id="Phobius"/>
    </source>
</evidence>
<dbReference type="CDD" id="cd01949">
    <property type="entry name" value="GGDEF"/>
    <property type="match status" value="1"/>
</dbReference>
<evidence type="ECO:0000259" key="3">
    <source>
        <dbReference type="PROSITE" id="PS50887"/>
    </source>
</evidence>
<dbReference type="SMART" id="SM00267">
    <property type="entry name" value="GGDEF"/>
    <property type="match status" value="1"/>
</dbReference>
<sequence length="334" mass="38355">MSDIIGDKKFTAIEAIKRNLTILNSVVLLIVGTLFFLNIRFLYKIVDYVPSGSIIAMVTIIAGLVIISLYLSRLISTNAIKELNNYDRRLSSVLNSLQQEVREREEIEKKLERQVYYDKLTNLPNRALFTQRLNRVFKRPKEHPNYLFAVLFLDLDGFKVVNDSLGHIIGDELLISFAQRLTKCVRAVDTVARFGGDEFAILLDDIDKISDAFVVADRILRKLKSPFKLNGHDLFISASIGITPSTMDYEEGENFLRDADIAMYRAKVNGKARYEMFDAEMHNSIMERLSLETDLRQAAENEEFLIHYQPIISLKERKIVGAEALIRWRHPQHG</sequence>
<keyword evidence="1" id="KW-0812">Transmembrane</keyword>
<dbReference type="PANTHER" id="PTHR44757">
    <property type="entry name" value="DIGUANYLATE CYCLASE DGCP"/>
    <property type="match status" value="1"/>
</dbReference>
<dbReference type="PROSITE" id="PS50887">
    <property type="entry name" value="GGDEF"/>
    <property type="match status" value="1"/>
</dbReference>
<dbReference type="Gene3D" id="3.20.20.450">
    <property type="entry name" value="EAL domain"/>
    <property type="match status" value="1"/>
</dbReference>
<gene>
    <name evidence="4" type="ORF">LCGC14_2600160</name>
</gene>
<organism evidence="4">
    <name type="scientific">marine sediment metagenome</name>
    <dbReference type="NCBI Taxonomy" id="412755"/>
    <lineage>
        <taxon>unclassified sequences</taxon>
        <taxon>metagenomes</taxon>
        <taxon>ecological metagenomes</taxon>
    </lineage>
</organism>
<proteinExistence type="predicted"/>